<dbReference type="RefSeq" id="WP_285881952.1">
    <property type="nucleotide sequence ID" value="NZ_JARFYN010000035.1"/>
</dbReference>
<comment type="caution">
    <text evidence="2">The sequence shown here is derived from an EMBL/GenBank/DDBJ whole genome shotgun (WGS) entry which is preliminary data.</text>
</comment>
<dbReference type="EMBL" id="JARFYN010000035">
    <property type="protein sequence ID" value="MDL2408527.1"/>
    <property type="molecule type" value="Genomic_DNA"/>
</dbReference>
<dbReference type="InterPro" id="IPR014917">
    <property type="entry name" value="DUF1800"/>
</dbReference>
<gene>
    <name evidence="2" type="ORF">PY650_23350</name>
</gene>
<name>A0ABT7KK29_9HYPH</name>
<sequence length="506" mass="55873">MSLSFQTLAALRFGYGFRHGETPPADKDALLDPMRIKDGSCLFPVGGIEPRRQAIANVVDRLRDIRASTIEDAAKRDELKTVFKELRQSYQRDADARIAQAVFSPYGFYERLAAFWTTHFSVSVDKTQPMKLIVPLFEAEAIRPYIGGTFPDLLRSATQHPAMLIYLDQAQSLGPDSPAGIRRNKGLNENLARELLELHTLGAGSGYTQDDVRSAAMVLTGITVDRQAVEADFRKAAAEPGIHRVLGVSYGRTQRSERDYLQMLDDLALNPKTAAHISRKLAIHFISDTPPQAMIDAMTQAWRKTDGDLMAVYGAMLDHPAAWMNEATKARQPFDFIVAGLRALDLQKNATATAIVDPLADDEDGAQAMVNNNPSLPGNGATTPDTTPDPQEAKRRQAAIDATFYVPRGLGIYALQRMGQPVWRPPSPAGFPEGFDAWINAGELSERISWVRRAIGRYGKQVDPRQFLKETLADAARDDTIRVVSQAPNKMTGLTLVLASPEFNRR</sequence>
<dbReference type="Proteomes" id="UP001172630">
    <property type="component" value="Unassembled WGS sequence"/>
</dbReference>
<evidence type="ECO:0000256" key="1">
    <source>
        <dbReference type="SAM" id="MobiDB-lite"/>
    </source>
</evidence>
<protein>
    <submittedName>
        <fullName evidence="2">DUF1800 domain-containing protein</fullName>
    </submittedName>
</protein>
<accession>A0ABT7KK29</accession>
<proteinExistence type="predicted"/>
<keyword evidence="3" id="KW-1185">Reference proteome</keyword>
<dbReference type="Pfam" id="PF08811">
    <property type="entry name" value="DUF1800"/>
    <property type="match status" value="1"/>
</dbReference>
<organism evidence="2 3">
    <name type="scientific">Rhizobium calliandrae</name>
    <dbReference type="NCBI Taxonomy" id="1312182"/>
    <lineage>
        <taxon>Bacteria</taxon>
        <taxon>Pseudomonadati</taxon>
        <taxon>Pseudomonadota</taxon>
        <taxon>Alphaproteobacteria</taxon>
        <taxon>Hyphomicrobiales</taxon>
        <taxon>Rhizobiaceae</taxon>
        <taxon>Rhizobium/Agrobacterium group</taxon>
        <taxon>Rhizobium</taxon>
    </lineage>
</organism>
<feature type="region of interest" description="Disordered" evidence="1">
    <location>
        <begin position="365"/>
        <end position="395"/>
    </location>
</feature>
<evidence type="ECO:0000313" key="3">
    <source>
        <dbReference type="Proteomes" id="UP001172630"/>
    </source>
</evidence>
<feature type="compositionally biased region" description="Polar residues" evidence="1">
    <location>
        <begin position="369"/>
        <end position="389"/>
    </location>
</feature>
<reference evidence="2" key="1">
    <citation type="submission" date="2023-06" db="EMBL/GenBank/DDBJ databases">
        <title>Phylogenetic Diversity of Rhizobium strains.</title>
        <authorList>
            <person name="Moura F.T."/>
            <person name="Helene L.C.F."/>
            <person name="Hungria M."/>
        </authorList>
    </citation>
    <scope>NUCLEOTIDE SEQUENCE</scope>
    <source>
        <strain evidence="2">CCGE524</strain>
    </source>
</reference>
<evidence type="ECO:0000313" key="2">
    <source>
        <dbReference type="EMBL" id="MDL2408527.1"/>
    </source>
</evidence>